<keyword evidence="11" id="KW-0012">Acyltransferase</keyword>
<keyword evidence="1 10" id="KW-1003">Cell membrane</keyword>
<feature type="transmembrane region" description="Helical" evidence="10">
    <location>
        <begin position="208"/>
        <end position="227"/>
    </location>
</feature>
<dbReference type="EC" id="2.3.1.275" evidence="10"/>
<dbReference type="RefSeq" id="WP_138157376.1">
    <property type="nucleotide sequence ID" value="NZ_CP039381.1"/>
</dbReference>
<dbReference type="AlphaFoldDB" id="A0A4P8XXV6"/>
<comment type="similarity">
    <text evidence="10">Belongs to the PlsY family.</text>
</comment>
<evidence type="ECO:0000256" key="6">
    <source>
        <dbReference type="ARBA" id="ARBA00023098"/>
    </source>
</evidence>
<keyword evidence="5 10" id="KW-1133">Transmembrane helix</keyword>
<dbReference type="UniPathway" id="UPA00085"/>
<evidence type="ECO:0000256" key="10">
    <source>
        <dbReference type="HAMAP-Rule" id="MF_01043"/>
    </source>
</evidence>
<protein>
    <recommendedName>
        <fullName evidence="10">Glycerol-3-phosphate acyltransferase</fullName>
    </recommendedName>
    <alternativeName>
        <fullName evidence="10">Acyl-PO4 G3P acyltransferase</fullName>
    </alternativeName>
    <alternativeName>
        <fullName evidence="10">Acyl-phosphate--glycerol-3-phosphate acyltransferase</fullName>
    </alternativeName>
    <alternativeName>
        <fullName evidence="10">G3P acyltransferase</fullName>
        <shortName evidence="10">GPAT</shortName>
        <ecNumber evidence="10">2.3.1.275</ecNumber>
    </alternativeName>
    <alternativeName>
        <fullName evidence="10">Lysophosphatidic acid synthase</fullName>
        <shortName evidence="10">LPA synthase</shortName>
    </alternativeName>
</protein>
<gene>
    <name evidence="10 11" type="primary">plsY</name>
    <name evidence="11" type="ORF">E5Z56_08230</name>
</gene>
<evidence type="ECO:0000313" key="11">
    <source>
        <dbReference type="EMBL" id="QCT07344.1"/>
    </source>
</evidence>
<evidence type="ECO:0000256" key="3">
    <source>
        <dbReference type="ARBA" id="ARBA00022679"/>
    </source>
</evidence>
<keyword evidence="2 10" id="KW-0444">Lipid biosynthesis</keyword>
<organism evidence="11 12">
    <name type="scientific">Ruminococcus bovis</name>
    <dbReference type="NCBI Taxonomy" id="2564099"/>
    <lineage>
        <taxon>Bacteria</taxon>
        <taxon>Bacillati</taxon>
        <taxon>Bacillota</taxon>
        <taxon>Clostridia</taxon>
        <taxon>Eubacteriales</taxon>
        <taxon>Oscillospiraceae</taxon>
        <taxon>Ruminococcus</taxon>
    </lineage>
</organism>
<dbReference type="Proteomes" id="UP000301475">
    <property type="component" value="Chromosome"/>
</dbReference>
<keyword evidence="12" id="KW-1185">Reference proteome</keyword>
<dbReference type="EMBL" id="CP039381">
    <property type="protein sequence ID" value="QCT07344.1"/>
    <property type="molecule type" value="Genomic_DNA"/>
</dbReference>
<dbReference type="GO" id="GO:0005886">
    <property type="term" value="C:plasma membrane"/>
    <property type="evidence" value="ECO:0007669"/>
    <property type="project" value="UniProtKB-SubCell"/>
</dbReference>
<evidence type="ECO:0000256" key="1">
    <source>
        <dbReference type="ARBA" id="ARBA00022475"/>
    </source>
</evidence>
<sequence>MYLIIALSCIIPAILAYLLGSINTAIIVTKIVTKGGNIKEMGSGNAGFTNVLRCVGKVPAIITIVCDFLKAVVAVLLSNVFMWVGVAVFTSIFHSNDAQVFLATNQNLLVEGTSICNYVAGFCCILGHMFPIYFHFKGGKGVVAAIGMIFVLDWRTFLIILGIFLIIFLCSKIISLGSLICAALYGPITFLVTYFFEYRNQTTQILSLTYVFIVSAIALLTGVVVIIKHHENIGRLLRGEEKKIKAKK</sequence>
<feature type="transmembrane region" description="Helical" evidence="10">
    <location>
        <begin position="142"/>
        <end position="169"/>
    </location>
</feature>
<dbReference type="GO" id="GO:0008654">
    <property type="term" value="P:phospholipid biosynthetic process"/>
    <property type="evidence" value="ECO:0007669"/>
    <property type="project" value="UniProtKB-UniRule"/>
</dbReference>
<dbReference type="KEGG" id="ruj:E5Z56_08230"/>
<evidence type="ECO:0000313" key="12">
    <source>
        <dbReference type="Proteomes" id="UP000301475"/>
    </source>
</evidence>
<dbReference type="PANTHER" id="PTHR30309:SF0">
    <property type="entry name" value="GLYCEROL-3-PHOSPHATE ACYLTRANSFERASE-RELATED"/>
    <property type="match status" value="1"/>
</dbReference>
<dbReference type="OrthoDB" id="9777124at2"/>
<keyword evidence="4 10" id="KW-0812">Transmembrane</keyword>
<proteinExistence type="inferred from homology"/>
<dbReference type="PANTHER" id="PTHR30309">
    <property type="entry name" value="INNER MEMBRANE PROTEIN YGIH"/>
    <property type="match status" value="1"/>
</dbReference>
<dbReference type="SMART" id="SM01207">
    <property type="entry name" value="G3P_acyltransf"/>
    <property type="match status" value="1"/>
</dbReference>
<evidence type="ECO:0000256" key="2">
    <source>
        <dbReference type="ARBA" id="ARBA00022516"/>
    </source>
</evidence>
<reference evidence="11 12" key="1">
    <citation type="submission" date="2019-04" db="EMBL/GenBank/DDBJ databases">
        <authorList>
            <person name="Embree M."/>
            <person name="Gaffney J.R."/>
        </authorList>
    </citation>
    <scope>NUCLEOTIDE SEQUENCE [LARGE SCALE GENOMIC DNA]</scope>
    <source>
        <strain evidence="11 12">JE7A12</strain>
    </source>
</reference>
<dbReference type="Pfam" id="PF02660">
    <property type="entry name" value="G3P_acyltransf"/>
    <property type="match status" value="1"/>
</dbReference>
<comment type="subunit">
    <text evidence="10">Probably interacts with PlsX.</text>
</comment>
<evidence type="ECO:0000256" key="5">
    <source>
        <dbReference type="ARBA" id="ARBA00022989"/>
    </source>
</evidence>
<evidence type="ECO:0000256" key="8">
    <source>
        <dbReference type="ARBA" id="ARBA00023209"/>
    </source>
</evidence>
<feature type="transmembrane region" description="Helical" evidence="10">
    <location>
        <begin position="176"/>
        <end position="196"/>
    </location>
</feature>
<accession>A0A4P8XXV6</accession>
<keyword evidence="6 10" id="KW-0443">Lipid metabolism</keyword>
<name>A0A4P8XXV6_9FIRM</name>
<evidence type="ECO:0000256" key="9">
    <source>
        <dbReference type="ARBA" id="ARBA00023264"/>
    </source>
</evidence>
<evidence type="ECO:0000256" key="7">
    <source>
        <dbReference type="ARBA" id="ARBA00023136"/>
    </source>
</evidence>
<keyword evidence="3 10" id="KW-0808">Transferase</keyword>
<feature type="transmembrane region" description="Helical" evidence="10">
    <location>
        <begin position="71"/>
        <end position="94"/>
    </location>
</feature>
<comment type="subcellular location">
    <subcellularLocation>
        <location evidence="10">Cell membrane</location>
        <topology evidence="10">Multi-pass membrane protein</topology>
    </subcellularLocation>
</comment>
<comment type="function">
    <text evidence="10">Catalyzes the transfer of an acyl group from acyl-phosphate (acyl-PO(4)) to glycerol-3-phosphate (G3P) to form lysophosphatidic acid (LPA). This enzyme utilizes acyl-phosphate as fatty acyl donor, but not acyl-CoA or acyl-ACP.</text>
</comment>
<dbReference type="NCBIfam" id="TIGR00023">
    <property type="entry name" value="glycerol-3-phosphate 1-O-acyltransferase PlsY"/>
    <property type="match status" value="1"/>
</dbReference>
<keyword evidence="7 10" id="KW-0472">Membrane</keyword>
<keyword evidence="9 10" id="KW-1208">Phospholipid metabolism</keyword>
<comment type="pathway">
    <text evidence="10">Lipid metabolism; phospholipid metabolism.</text>
</comment>
<keyword evidence="8 10" id="KW-0594">Phospholipid biosynthesis</keyword>
<evidence type="ECO:0000256" key="4">
    <source>
        <dbReference type="ARBA" id="ARBA00022692"/>
    </source>
</evidence>
<comment type="catalytic activity">
    <reaction evidence="10">
        <text>an acyl phosphate + sn-glycerol 3-phosphate = a 1-acyl-sn-glycero-3-phosphate + phosphate</text>
        <dbReference type="Rhea" id="RHEA:34075"/>
        <dbReference type="ChEBI" id="CHEBI:43474"/>
        <dbReference type="ChEBI" id="CHEBI:57597"/>
        <dbReference type="ChEBI" id="CHEBI:57970"/>
        <dbReference type="ChEBI" id="CHEBI:59918"/>
        <dbReference type="EC" id="2.3.1.275"/>
    </reaction>
</comment>
<dbReference type="HAMAP" id="MF_01043">
    <property type="entry name" value="PlsY"/>
    <property type="match status" value="1"/>
</dbReference>
<dbReference type="GO" id="GO:0043772">
    <property type="term" value="F:acyl-phosphate glycerol-3-phosphate acyltransferase activity"/>
    <property type="evidence" value="ECO:0007669"/>
    <property type="project" value="UniProtKB-UniRule"/>
</dbReference>
<feature type="transmembrane region" description="Helical" evidence="10">
    <location>
        <begin position="115"/>
        <end position="136"/>
    </location>
</feature>
<dbReference type="InterPro" id="IPR003811">
    <property type="entry name" value="G3P_acylTferase_PlsY"/>
</dbReference>